<evidence type="ECO:0008006" key="3">
    <source>
        <dbReference type="Google" id="ProtNLM"/>
    </source>
</evidence>
<protein>
    <recommendedName>
        <fullName evidence="3">Polysaccharide deacetylase</fullName>
    </recommendedName>
</protein>
<evidence type="ECO:0000313" key="1">
    <source>
        <dbReference type="EMBL" id="SOB96856.1"/>
    </source>
</evidence>
<keyword evidence="2" id="KW-1185">Reference proteome</keyword>
<dbReference type="Proteomes" id="UP000219331">
    <property type="component" value="Unassembled WGS sequence"/>
</dbReference>
<dbReference type="InterPro" id="IPR049591">
    <property type="entry name" value="CE4_u4-like"/>
</dbReference>
<gene>
    <name evidence="1" type="ORF">SAMN05421512_102329</name>
</gene>
<proteinExistence type="predicted"/>
<dbReference type="SUPFAM" id="SSF88713">
    <property type="entry name" value="Glycoside hydrolase/deacetylase"/>
    <property type="match status" value="1"/>
</dbReference>
<dbReference type="RefSeq" id="WP_097174085.1">
    <property type="nucleotide sequence ID" value="NZ_OBML01000002.1"/>
</dbReference>
<organism evidence="1 2">
    <name type="scientific">Stappia indica</name>
    <dbReference type="NCBI Taxonomy" id="538381"/>
    <lineage>
        <taxon>Bacteria</taxon>
        <taxon>Pseudomonadati</taxon>
        <taxon>Pseudomonadota</taxon>
        <taxon>Alphaproteobacteria</taxon>
        <taxon>Hyphomicrobiales</taxon>
        <taxon>Stappiaceae</taxon>
        <taxon>Stappia</taxon>
    </lineage>
</organism>
<reference evidence="1 2" key="1">
    <citation type="submission" date="2017-08" db="EMBL/GenBank/DDBJ databases">
        <authorList>
            <person name="de Groot N.N."/>
        </authorList>
    </citation>
    <scope>NUCLEOTIDE SEQUENCE [LARGE SCALE GENOMIC DNA]</scope>
    <source>
        <strain evidence="1 2">USBA 352</strain>
    </source>
</reference>
<dbReference type="InterPro" id="IPR011330">
    <property type="entry name" value="Glyco_hydro/deAcase_b/a-brl"/>
</dbReference>
<dbReference type="Gene3D" id="3.20.20.370">
    <property type="entry name" value="Glycoside hydrolase/deacetylase"/>
    <property type="match status" value="1"/>
</dbReference>
<dbReference type="GO" id="GO:0005975">
    <property type="term" value="P:carbohydrate metabolic process"/>
    <property type="evidence" value="ECO:0007669"/>
    <property type="project" value="InterPro"/>
</dbReference>
<accession>A0A285RRQ2</accession>
<dbReference type="CDD" id="cd10928">
    <property type="entry name" value="CE4_u4"/>
    <property type="match status" value="1"/>
</dbReference>
<dbReference type="OrthoDB" id="6086702at2"/>
<evidence type="ECO:0000313" key="2">
    <source>
        <dbReference type="Proteomes" id="UP000219331"/>
    </source>
</evidence>
<dbReference type="EMBL" id="OBML01000002">
    <property type="protein sequence ID" value="SOB96856.1"/>
    <property type="molecule type" value="Genomic_DNA"/>
</dbReference>
<dbReference type="STRING" id="538381.GCA_001696535_03192"/>
<name>A0A285RRQ2_9HYPH</name>
<sequence>MSETEFRAYRDGLVQHLDWFADRGLAVPVWWRDDDAVEPTSALERLLYIANTYEVEVALAVIPANATEALADRLSGERFASVLQHGYEHRNFQDKSRGEKAAEFGRRRDPDEAIALLARGNRRLVGLFGPRLVPVMVPPWNRIAPRISARLAEAGLSGLSTFTQFHPRALVQVQTHVDMIKWKKERRFIGWHSAGLRFDYHLARRRTNPTEPLGVLSHHLAQNDACFEFLERTFEILWAHPGARFARISELLDAELAARGLPPVSRPTA</sequence>
<dbReference type="AlphaFoldDB" id="A0A285RRQ2"/>